<reference evidence="2 3" key="1">
    <citation type="journal article" date="2018" name="Sci. Rep.">
        <title>Comparative analysis of the Pocillopora damicornis genome highlights role of immune system in coral evolution.</title>
        <authorList>
            <person name="Cunning R."/>
            <person name="Bay R.A."/>
            <person name="Gillette P."/>
            <person name="Baker A.C."/>
            <person name="Traylor-Knowles N."/>
        </authorList>
    </citation>
    <scope>NUCLEOTIDE SEQUENCE [LARGE SCALE GENOMIC DNA]</scope>
    <source>
        <strain evidence="2">RSMAS</strain>
        <tissue evidence="2">Whole animal</tissue>
    </source>
</reference>
<sequence length="130" mass="14676">MLRNVGKFGGLKVTAVLLLVIAASQGSKLNGRANAVEAESDLKTHTWKDVEDYNPEIFQEENYDMSDNAFLNVVRKKNRSILKTEYCPILDRALNEAKKNACISEGCYCKSRDGRNPLRCDVCSHTYTRK</sequence>
<evidence type="ECO:0000256" key="1">
    <source>
        <dbReference type="SAM" id="SignalP"/>
    </source>
</evidence>
<protein>
    <submittedName>
        <fullName evidence="2">Uncharacterized protein</fullName>
    </submittedName>
</protein>
<proteinExistence type="predicted"/>
<keyword evidence="3" id="KW-1185">Reference proteome</keyword>
<dbReference type="EMBL" id="RCHS01004323">
    <property type="protein sequence ID" value="RMX36389.1"/>
    <property type="molecule type" value="Genomic_DNA"/>
</dbReference>
<evidence type="ECO:0000313" key="3">
    <source>
        <dbReference type="Proteomes" id="UP000275408"/>
    </source>
</evidence>
<comment type="caution">
    <text evidence="2">The sequence shown here is derived from an EMBL/GenBank/DDBJ whole genome shotgun (WGS) entry which is preliminary data.</text>
</comment>
<accession>A0A3M6T575</accession>
<organism evidence="2 3">
    <name type="scientific">Pocillopora damicornis</name>
    <name type="common">Cauliflower coral</name>
    <name type="synonym">Millepora damicornis</name>
    <dbReference type="NCBI Taxonomy" id="46731"/>
    <lineage>
        <taxon>Eukaryota</taxon>
        <taxon>Metazoa</taxon>
        <taxon>Cnidaria</taxon>
        <taxon>Anthozoa</taxon>
        <taxon>Hexacorallia</taxon>
        <taxon>Scleractinia</taxon>
        <taxon>Astrocoeniina</taxon>
        <taxon>Pocilloporidae</taxon>
        <taxon>Pocillopora</taxon>
    </lineage>
</organism>
<feature type="signal peptide" evidence="1">
    <location>
        <begin position="1"/>
        <end position="26"/>
    </location>
</feature>
<name>A0A3M6T575_POCDA</name>
<keyword evidence="1" id="KW-0732">Signal</keyword>
<dbReference type="Proteomes" id="UP000275408">
    <property type="component" value="Unassembled WGS sequence"/>
</dbReference>
<evidence type="ECO:0000313" key="2">
    <source>
        <dbReference type="EMBL" id="RMX36389.1"/>
    </source>
</evidence>
<feature type="chain" id="PRO_5018231426" evidence="1">
    <location>
        <begin position="27"/>
        <end position="130"/>
    </location>
</feature>
<dbReference type="AlphaFoldDB" id="A0A3M6T575"/>
<gene>
    <name evidence="2" type="ORF">pdam_00023325</name>
</gene>